<name>A0A5V0FCW4_SALAB</name>
<organism evidence="1">
    <name type="scientific">Salmonella abony</name>
    <dbReference type="NCBI Taxonomy" id="29482"/>
    <lineage>
        <taxon>Bacteria</taxon>
        <taxon>Pseudomonadati</taxon>
        <taxon>Pseudomonadota</taxon>
        <taxon>Gammaproteobacteria</taxon>
        <taxon>Enterobacterales</taxon>
        <taxon>Enterobacteriaceae</taxon>
        <taxon>Salmonella</taxon>
    </lineage>
</organism>
<proteinExistence type="predicted"/>
<gene>
    <name evidence="1" type="ORF">DVF10_17320</name>
</gene>
<protein>
    <recommendedName>
        <fullName evidence="2">DUF4145 domain-containing protein</fullName>
    </recommendedName>
</protein>
<comment type="caution">
    <text evidence="1">The sequence shown here is derived from an EMBL/GenBank/DDBJ whole genome shotgun (WGS) entry which is preliminary data.</text>
</comment>
<accession>A0A5V0FCW4</accession>
<reference evidence="1" key="1">
    <citation type="submission" date="2018-07" db="EMBL/GenBank/DDBJ databases">
        <authorList>
            <person name="Ashton P.M."/>
            <person name="Dallman T."/>
            <person name="Nair S."/>
            <person name="De Pinna E."/>
            <person name="Peters T."/>
            <person name="Grant K."/>
        </authorList>
    </citation>
    <scope>NUCLEOTIDE SEQUENCE</scope>
    <source>
        <strain evidence="1">506860</strain>
    </source>
</reference>
<dbReference type="EMBL" id="AAGWAL010000028">
    <property type="protein sequence ID" value="EBS6067784.1"/>
    <property type="molecule type" value="Genomic_DNA"/>
</dbReference>
<evidence type="ECO:0000313" key="1">
    <source>
        <dbReference type="EMBL" id="EBS6067784.1"/>
    </source>
</evidence>
<evidence type="ECO:0008006" key="2">
    <source>
        <dbReference type="Google" id="ProtNLM"/>
    </source>
</evidence>
<sequence length="222" mass="25508">MDFHFYNQCAKCNKTSKLDILKWAIDFVTFNTGKEVVTECSGIVYFSLYCNRCNQCLAGMFEYGLDVGHPHPLNEYDQGSGNISDFINNFYEDFIFDVKPCKRNNLFSQAEVCYACGAFSAVIMLCRTIIDTDTKKMWDASMKDADMPGKLKPRLQALFPTDNDRSNNTKNYHITNILRFLGNEVTHEETLVTKEKAKQCLELTEQFINGSNENCTYNFFNP</sequence>
<dbReference type="AlphaFoldDB" id="A0A5V0FCW4"/>